<feature type="domain" description="Cyclic nucleotide-binding" evidence="1">
    <location>
        <begin position="12"/>
        <end position="112"/>
    </location>
</feature>
<evidence type="ECO:0000313" key="2">
    <source>
        <dbReference type="EMBL" id="MDN5216116.1"/>
    </source>
</evidence>
<comment type="caution">
    <text evidence="2">The sequence shown here is derived from an EMBL/GenBank/DDBJ whole genome shotgun (WGS) entry which is preliminary data.</text>
</comment>
<dbReference type="RefSeq" id="WP_346761449.1">
    <property type="nucleotide sequence ID" value="NZ_JAUJEB010000007.1"/>
</dbReference>
<reference evidence="2" key="1">
    <citation type="submission" date="2023-06" db="EMBL/GenBank/DDBJ databases">
        <title>Genomic of Agaribacillus aureum.</title>
        <authorList>
            <person name="Wang G."/>
        </authorList>
    </citation>
    <scope>NUCLEOTIDE SEQUENCE</scope>
    <source>
        <strain evidence="2">BMA12</strain>
    </source>
</reference>
<protein>
    <submittedName>
        <fullName evidence="2">Crp/Fnr family transcriptional regulator</fullName>
    </submittedName>
</protein>
<dbReference type="SUPFAM" id="SSF51206">
    <property type="entry name" value="cAMP-binding domain-like"/>
    <property type="match status" value="1"/>
</dbReference>
<gene>
    <name evidence="2" type="ORF">QQ020_28850</name>
</gene>
<dbReference type="Pfam" id="PF00027">
    <property type="entry name" value="cNMP_binding"/>
    <property type="match status" value="1"/>
</dbReference>
<organism evidence="2 3">
    <name type="scientific">Agaribacillus aureus</name>
    <dbReference type="NCBI Taxonomy" id="3051825"/>
    <lineage>
        <taxon>Bacteria</taxon>
        <taxon>Pseudomonadati</taxon>
        <taxon>Bacteroidota</taxon>
        <taxon>Cytophagia</taxon>
        <taxon>Cytophagales</taxon>
        <taxon>Splendidivirgaceae</taxon>
        <taxon>Agaribacillus</taxon>
    </lineage>
</organism>
<dbReference type="Gene3D" id="2.60.120.10">
    <property type="entry name" value="Jelly Rolls"/>
    <property type="match status" value="1"/>
</dbReference>
<keyword evidence="3" id="KW-1185">Reference proteome</keyword>
<dbReference type="CDD" id="cd00038">
    <property type="entry name" value="CAP_ED"/>
    <property type="match status" value="1"/>
</dbReference>
<sequence>MNTDPLIESFSNYWPLENPAMEALKKSAKPVTLQRRAYLLKTGEHCNHFSFVVKGCLKMYKVDDKGNQHNLQFSIENDWIADYGSFYAEEPSDLCIQALESSRILQIERNDLFYLYDNFPVFDRNFRIIIENAFIEQQKRVLQNISSTAEERYLYFLKKYPDLFNRISNVQIASYIGVTPEFLSMIRKKIASR</sequence>
<proteinExistence type="predicted"/>
<dbReference type="EMBL" id="JAUJEB010000007">
    <property type="protein sequence ID" value="MDN5216116.1"/>
    <property type="molecule type" value="Genomic_DNA"/>
</dbReference>
<evidence type="ECO:0000313" key="3">
    <source>
        <dbReference type="Proteomes" id="UP001172083"/>
    </source>
</evidence>
<dbReference type="InterPro" id="IPR014710">
    <property type="entry name" value="RmlC-like_jellyroll"/>
</dbReference>
<name>A0ABT8LGI2_9BACT</name>
<dbReference type="Proteomes" id="UP001172083">
    <property type="component" value="Unassembled WGS sequence"/>
</dbReference>
<dbReference type="InterPro" id="IPR000595">
    <property type="entry name" value="cNMP-bd_dom"/>
</dbReference>
<dbReference type="PROSITE" id="PS50042">
    <property type="entry name" value="CNMP_BINDING_3"/>
    <property type="match status" value="1"/>
</dbReference>
<accession>A0ABT8LGI2</accession>
<evidence type="ECO:0000259" key="1">
    <source>
        <dbReference type="PROSITE" id="PS50042"/>
    </source>
</evidence>
<dbReference type="InterPro" id="IPR018490">
    <property type="entry name" value="cNMP-bd_dom_sf"/>
</dbReference>